<reference evidence="3" key="1">
    <citation type="submission" date="2019-10" db="EMBL/GenBank/DDBJ databases">
        <authorList>
            <consortium name="DOE Joint Genome Institute"/>
            <person name="Kuo A."/>
            <person name="Miyauchi S."/>
            <person name="Kiss E."/>
            <person name="Drula E."/>
            <person name="Kohler A."/>
            <person name="Sanchez-Garcia M."/>
            <person name="Andreopoulos B."/>
            <person name="Barry K.W."/>
            <person name="Bonito G."/>
            <person name="Buee M."/>
            <person name="Carver A."/>
            <person name="Chen C."/>
            <person name="Cichocki N."/>
            <person name="Clum A."/>
            <person name="Culley D."/>
            <person name="Crous P.W."/>
            <person name="Fauchery L."/>
            <person name="Girlanda M."/>
            <person name="Hayes R."/>
            <person name="Keri Z."/>
            <person name="LaButti K."/>
            <person name="Lipzen A."/>
            <person name="Lombard V."/>
            <person name="Magnuson J."/>
            <person name="Maillard F."/>
            <person name="Morin E."/>
            <person name="Murat C."/>
            <person name="Nolan M."/>
            <person name="Ohm R."/>
            <person name="Pangilinan J."/>
            <person name="Pereira M."/>
            <person name="Perotto S."/>
            <person name="Peter M."/>
            <person name="Riley R."/>
            <person name="Sitrit Y."/>
            <person name="Stielow B."/>
            <person name="Szollosi G."/>
            <person name="Zifcakova L."/>
            <person name="Stursova M."/>
            <person name="Spatafora J.W."/>
            <person name="Tedersoo L."/>
            <person name="Vaario L.-M."/>
            <person name="Yamada A."/>
            <person name="Yan M."/>
            <person name="Wang P."/>
            <person name="Xu J."/>
            <person name="Bruns T."/>
            <person name="Baldrian P."/>
            <person name="Vilgalys R."/>
            <person name="Henrissat B."/>
            <person name="Grigoriev I.V."/>
            <person name="Hibbett D."/>
            <person name="Nagy L.G."/>
            <person name="Martin F.M."/>
        </authorList>
    </citation>
    <scope>NUCLEOTIDE SEQUENCE</scope>
    <source>
        <strain evidence="3">Prilba</strain>
    </source>
</reference>
<dbReference type="OrthoDB" id="197400at2759"/>
<dbReference type="Proteomes" id="UP000759537">
    <property type="component" value="Unassembled WGS sequence"/>
</dbReference>
<evidence type="ECO:0000256" key="1">
    <source>
        <dbReference type="SAM" id="MobiDB-lite"/>
    </source>
</evidence>
<dbReference type="Pfam" id="PF20636">
    <property type="entry name" value="SMN_G2-BD"/>
    <property type="match status" value="1"/>
</dbReference>
<evidence type="ECO:0000313" key="3">
    <source>
        <dbReference type="EMBL" id="KAF8485141.1"/>
    </source>
</evidence>
<feature type="compositionally biased region" description="Acidic residues" evidence="1">
    <location>
        <begin position="233"/>
        <end position="242"/>
    </location>
</feature>
<feature type="region of interest" description="Disordered" evidence="1">
    <location>
        <begin position="1"/>
        <end position="45"/>
    </location>
</feature>
<gene>
    <name evidence="3" type="ORF">DFH94DRAFT_718587</name>
</gene>
<evidence type="ECO:0000259" key="2">
    <source>
        <dbReference type="Pfam" id="PF20636"/>
    </source>
</evidence>
<dbReference type="InterPro" id="IPR047313">
    <property type="entry name" value="SMN_C"/>
</dbReference>
<feature type="region of interest" description="Disordered" evidence="1">
    <location>
        <begin position="110"/>
        <end position="174"/>
    </location>
</feature>
<dbReference type="AlphaFoldDB" id="A0A9P5N3I5"/>
<accession>A0A9P5N3I5</accession>
<feature type="compositionally biased region" description="Basic and acidic residues" evidence="1">
    <location>
        <begin position="221"/>
        <end position="232"/>
    </location>
</feature>
<feature type="region of interest" description="Disordered" evidence="1">
    <location>
        <begin position="216"/>
        <end position="248"/>
    </location>
</feature>
<organism evidence="3 4">
    <name type="scientific">Russula ochroleuca</name>
    <dbReference type="NCBI Taxonomy" id="152965"/>
    <lineage>
        <taxon>Eukaryota</taxon>
        <taxon>Fungi</taxon>
        <taxon>Dikarya</taxon>
        <taxon>Basidiomycota</taxon>
        <taxon>Agaricomycotina</taxon>
        <taxon>Agaricomycetes</taxon>
        <taxon>Russulales</taxon>
        <taxon>Russulaceae</taxon>
        <taxon>Russula</taxon>
    </lineage>
</organism>
<comment type="caution">
    <text evidence="3">The sequence shown here is derived from an EMBL/GenBank/DDBJ whole genome shotgun (WGS) entry which is preliminary data.</text>
</comment>
<sequence length="248" mass="27739">MDPHIKHSLPGPGPAKKRKRNPGLQRHWDDPEQQSGTLPYDDDAANMIIEEDGAIDDSEEEVESRELTQGEIWDDSALIDAWESATAEYEAYHGKGKDWKKEPVKKSPLWYNVPPDPSKLKTSTEGVQGYGVTQSDPENSRPVDFETFVPNHDPSLALAQPSQPAYETYGIPPAPGEHVNRDEAFNRALGAMYWAGYWTAVYHGHGNNDKEVVTHEIAANGHHEEKRGKDEGADSQDEDEELLISTQR</sequence>
<name>A0A9P5N3I5_9AGAM</name>
<feature type="compositionally biased region" description="Polar residues" evidence="1">
    <location>
        <begin position="120"/>
        <end position="137"/>
    </location>
</feature>
<dbReference type="EMBL" id="WHVB01000003">
    <property type="protein sequence ID" value="KAF8485141.1"/>
    <property type="molecule type" value="Genomic_DNA"/>
</dbReference>
<dbReference type="CDD" id="cd22852">
    <property type="entry name" value="SMN_C"/>
    <property type="match status" value="1"/>
</dbReference>
<feature type="domain" description="Survival Motor Neuron Gemin2-binding" evidence="2">
    <location>
        <begin position="70"/>
        <end position="86"/>
    </location>
</feature>
<dbReference type="CDD" id="cd22851">
    <property type="entry name" value="SMN_N"/>
    <property type="match status" value="1"/>
</dbReference>
<proteinExistence type="predicted"/>
<dbReference type="InterPro" id="IPR049481">
    <property type="entry name" value="SMN_G2-BD"/>
</dbReference>
<protein>
    <recommendedName>
        <fullName evidence="2">Survival Motor Neuron Gemin2-binding domain-containing protein</fullName>
    </recommendedName>
</protein>
<keyword evidence="4" id="KW-1185">Reference proteome</keyword>
<evidence type="ECO:0000313" key="4">
    <source>
        <dbReference type="Proteomes" id="UP000759537"/>
    </source>
</evidence>
<reference evidence="3" key="2">
    <citation type="journal article" date="2020" name="Nat. Commun.">
        <title>Large-scale genome sequencing of mycorrhizal fungi provides insights into the early evolution of symbiotic traits.</title>
        <authorList>
            <person name="Miyauchi S."/>
            <person name="Kiss E."/>
            <person name="Kuo A."/>
            <person name="Drula E."/>
            <person name="Kohler A."/>
            <person name="Sanchez-Garcia M."/>
            <person name="Morin E."/>
            <person name="Andreopoulos B."/>
            <person name="Barry K.W."/>
            <person name="Bonito G."/>
            <person name="Buee M."/>
            <person name="Carver A."/>
            <person name="Chen C."/>
            <person name="Cichocki N."/>
            <person name="Clum A."/>
            <person name="Culley D."/>
            <person name="Crous P.W."/>
            <person name="Fauchery L."/>
            <person name="Girlanda M."/>
            <person name="Hayes R.D."/>
            <person name="Keri Z."/>
            <person name="LaButti K."/>
            <person name="Lipzen A."/>
            <person name="Lombard V."/>
            <person name="Magnuson J."/>
            <person name="Maillard F."/>
            <person name="Murat C."/>
            <person name="Nolan M."/>
            <person name="Ohm R.A."/>
            <person name="Pangilinan J."/>
            <person name="Pereira M.F."/>
            <person name="Perotto S."/>
            <person name="Peter M."/>
            <person name="Pfister S."/>
            <person name="Riley R."/>
            <person name="Sitrit Y."/>
            <person name="Stielow J.B."/>
            <person name="Szollosi G."/>
            <person name="Zifcakova L."/>
            <person name="Stursova M."/>
            <person name="Spatafora J.W."/>
            <person name="Tedersoo L."/>
            <person name="Vaario L.M."/>
            <person name="Yamada A."/>
            <person name="Yan M."/>
            <person name="Wang P."/>
            <person name="Xu J."/>
            <person name="Bruns T."/>
            <person name="Baldrian P."/>
            <person name="Vilgalys R."/>
            <person name="Dunand C."/>
            <person name="Henrissat B."/>
            <person name="Grigoriev I.V."/>
            <person name="Hibbett D."/>
            <person name="Nagy L.G."/>
            <person name="Martin F.M."/>
        </authorList>
    </citation>
    <scope>NUCLEOTIDE SEQUENCE</scope>
    <source>
        <strain evidence="3">Prilba</strain>
    </source>
</reference>